<dbReference type="EMBL" id="NRRL01000048">
    <property type="protein sequence ID" value="MBK1669433.1"/>
    <property type="molecule type" value="Genomic_DNA"/>
</dbReference>
<protein>
    <submittedName>
        <fullName evidence="2">Uncharacterized protein</fullName>
    </submittedName>
</protein>
<accession>A0ABS1DGM7</accession>
<evidence type="ECO:0000313" key="2">
    <source>
        <dbReference type="EMBL" id="MBK1669433.1"/>
    </source>
</evidence>
<keyword evidence="1" id="KW-0472">Membrane</keyword>
<sequence>MNADPAFILPWQTAERFMGFNTVMALGALAIVALVAAAFFWPGILYYAALALAILWFPLIIAMCSGFGIQGDDDAEDHA</sequence>
<dbReference type="RefSeq" id="WP_200341764.1">
    <property type="nucleotide sequence ID" value="NZ_NRRL01000048.1"/>
</dbReference>
<feature type="transmembrane region" description="Helical" evidence="1">
    <location>
        <begin position="48"/>
        <end position="69"/>
    </location>
</feature>
<name>A0ABS1DGM7_9PROT</name>
<reference evidence="2 3" key="1">
    <citation type="journal article" date="2020" name="Microorganisms">
        <title>Osmotic Adaptation and Compatible Solute Biosynthesis of Phototrophic Bacteria as Revealed from Genome Analyses.</title>
        <authorList>
            <person name="Imhoff J.F."/>
            <person name="Rahn T."/>
            <person name="Kunzel S."/>
            <person name="Keller A."/>
            <person name="Neulinger S.C."/>
        </authorList>
    </citation>
    <scope>NUCLEOTIDE SEQUENCE [LARGE SCALE GENOMIC DNA]</scope>
    <source>
        <strain evidence="2 3">DSM 9895</strain>
    </source>
</reference>
<keyword evidence="3" id="KW-1185">Reference proteome</keyword>
<gene>
    <name evidence="2" type="ORF">CKO28_15450</name>
</gene>
<organism evidence="2 3">
    <name type="scientific">Rhodovibrio sodomensis</name>
    <dbReference type="NCBI Taxonomy" id="1088"/>
    <lineage>
        <taxon>Bacteria</taxon>
        <taxon>Pseudomonadati</taxon>
        <taxon>Pseudomonadota</taxon>
        <taxon>Alphaproteobacteria</taxon>
        <taxon>Rhodospirillales</taxon>
        <taxon>Rhodovibrionaceae</taxon>
        <taxon>Rhodovibrio</taxon>
    </lineage>
</organism>
<feature type="transmembrane region" description="Helical" evidence="1">
    <location>
        <begin position="20"/>
        <end position="41"/>
    </location>
</feature>
<comment type="caution">
    <text evidence="2">The sequence shown here is derived from an EMBL/GenBank/DDBJ whole genome shotgun (WGS) entry which is preliminary data.</text>
</comment>
<evidence type="ECO:0000313" key="3">
    <source>
        <dbReference type="Proteomes" id="UP001296873"/>
    </source>
</evidence>
<keyword evidence="1" id="KW-1133">Transmembrane helix</keyword>
<dbReference type="Proteomes" id="UP001296873">
    <property type="component" value="Unassembled WGS sequence"/>
</dbReference>
<keyword evidence="1" id="KW-0812">Transmembrane</keyword>
<evidence type="ECO:0000256" key="1">
    <source>
        <dbReference type="SAM" id="Phobius"/>
    </source>
</evidence>
<proteinExistence type="predicted"/>